<organism evidence="1 2">
    <name type="scientific">Folsomia candida</name>
    <name type="common">Springtail</name>
    <dbReference type="NCBI Taxonomy" id="158441"/>
    <lineage>
        <taxon>Eukaryota</taxon>
        <taxon>Metazoa</taxon>
        <taxon>Ecdysozoa</taxon>
        <taxon>Arthropoda</taxon>
        <taxon>Hexapoda</taxon>
        <taxon>Collembola</taxon>
        <taxon>Entomobryomorpha</taxon>
        <taxon>Isotomoidea</taxon>
        <taxon>Isotomidae</taxon>
        <taxon>Proisotominae</taxon>
        <taxon>Folsomia</taxon>
    </lineage>
</organism>
<reference evidence="1 2" key="1">
    <citation type="submission" date="2015-12" db="EMBL/GenBank/DDBJ databases">
        <title>The genome of Folsomia candida.</title>
        <authorList>
            <person name="Faddeeva A."/>
            <person name="Derks M.F."/>
            <person name="Anvar Y."/>
            <person name="Smit S."/>
            <person name="Van Straalen N."/>
            <person name="Roelofs D."/>
        </authorList>
    </citation>
    <scope>NUCLEOTIDE SEQUENCE [LARGE SCALE GENOMIC DNA]</scope>
    <source>
        <strain evidence="1 2">VU population</strain>
        <tissue evidence="1">Whole body</tissue>
    </source>
</reference>
<keyword evidence="2" id="KW-1185">Reference proteome</keyword>
<sequence>MSERSAMLQQRRIDTAEIRFNSCTFTFTDLATSSAPSGSDRNVSKVDKKPSTFTKIVNKGRDRLEVLTRHMDHIAEGRVPEKRLQSCIFPPERKLDIKNYIAQLPSKPKLVFVSCNFVHRQPTLCEIIYGWIVKNICGGGSFELNHYCDDTYVIEVEDKTYLLHDLSSIVANIMAKIQGSLDV</sequence>
<evidence type="ECO:0000313" key="2">
    <source>
        <dbReference type="Proteomes" id="UP000198287"/>
    </source>
</evidence>
<dbReference type="Proteomes" id="UP000198287">
    <property type="component" value="Unassembled WGS sequence"/>
</dbReference>
<accession>A0A226DIS7</accession>
<gene>
    <name evidence="1" type="ORF">Fcan01_20097</name>
</gene>
<dbReference type="EMBL" id="LNIX01000018">
    <property type="protein sequence ID" value="OXA44888.1"/>
    <property type="molecule type" value="Genomic_DNA"/>
</dbReference>
<comment type="caution">
    <text evidence="1">The sequence shown here is derived from an EMBL/GenBank/DDBJ whole genome shotgun (WGS) entry which is preliminary data.</text>
</comment>
<protein>
    <submittedName>
        <fullName evidence="1">Uncharacterized protein</fullName>
    </submittedName>
</protein>
<proteinExistence type="predicted"/>
<evidence type="ECO:0000313" key="1">
    <source>
        <dbReference type="EMBL" id="OXA44888.1"/>
    </source>
</evidence>
<name>A0A226DIS7_FOLCA</name>
<dbReference type="AlphaFoldDB" id="A0A226DIS7"/>